<evidence type="ECO:0000313" key="6">
    <source>
        <dbReference type="Proteomes" id="UP000663836"/>
    </source>
</evidence>
<feature type="region of interest" description="Disordered" evidence="4">
    <location>
        <begin position="127"/>
        <end position="155"/>
    </location>
</feature>
<comment type="similarity">
    <text evidence="1">Belongs to the short-chain dehydrogenases/reductases (SDR) family.</text>
</comment>
<feature type="compositionally biased region" description="Basic residues" evidence="4">
    <location>
        <begin position="145"/>
        <end position="155"/>
    </location>
</feature>
<dbReference type="Proteomes" id="UP000663836">
    <property type="component" value="Unassembled WGS sequence"/>
</dbReference>
<dbReference type="GO" id="GO:0004316">
    <property type="term" value="F:3-oxoacyl-[acyl-carrier-protein] reductase (NADPH) activity"/>
    <property type="evidence" value="ECO:0007669"/>
    <property type="project" value="UniProtKB-EC"/>
</dbReference>
<dbReference type="Pfam" id="PF00106">
    <property type="entry name" value="adh_short"/>
    <property type="match status" value="1"/>
</dbReference>
<dbReference type="AlphaFoldDB" id="A0A819XYG2"/>
<sequence>MSRNALVTGAARGIGRAIALRLARDGLNVAVNDIKASSSDLNKVQQEIENMGRKSVAITADVSVDKAVETMMQNATKELGRKCSMLKSKFQPIPVHYNDAHDIIDTIEQSSSEQTIIMENTQILSFDSNSSIRSKRTTSSSNHAQPKKKRQRKFL</sequence>
<proteinExistence type="inferred from homology"/>
<evidence type="ECO:0000256" key="4">
    <source>
        <dbReference type="SAM" id="MobiDB-lite"/>
    </source>
</evidence>
<evidence type="ECO:0000256" key="1">
    <source>
        <dbReference type="ARBA" id="ARBA00006484"/>
    </source>
</evidence>
<accession>A0A819XYG2</accession>
<dbReference type="InterPro" id="IPR002347">
    <property type="entry name" value="SDR_fam"/>
</dbReference>
<gene>
    <name evidence="5" type="ORF">JBS370_LOCUS33554</name>
</gene>
<dbReference type="InterPro" id="IPR050259">
    <property type="entry name" value="SDR"/>
</dbReference>
<name>A0A819XYG2_9BILA</name>
<reference evidence="5" key="1">
    <citation type="submission" date="2021-02" db="EMBL/GenBank/DDBJ databases">
        <authorList>
            <person name="Nowell W R."/>
        </authorList>
    </citation>
    <scope>NUCLEOTIDE SEQUENCE</scope>
</reference>
<dbReference type="PANTHER" id="PTHR42879">
    <property type="entry name" value="3-OXOACYL-(ACYL-CARRIER-PROTEIN) REDUCTASE"/>
    <property type="match status" value="1"/>
</dbReference>
<evidence type="ECO:0000256" key="3">
    <source>
        <dbReference type="ARBA" id="ARBA00048508"/>
    </source>
</evidence>
<protein>
    <recommendedName>
        <fullName evidence="2">3-oxoacyl-[acyl-carrier-protein] reductase</fullName>
        <ecNumber evidence="2">1.1.1.100</ecNumber>
    </recommendedName>
</protein>
<dbReference type="EC" id="1.1.1.100" evidence="2"/>
<dbReference type="InterPro" id="IPR036291">
    <property type="entry name" value="NAD(P)-bd_dom_sf"/>
</dbReference>
<comment type="catalytic activity">
    <reaction evidence="3">
        <text>a (3R)-hydroxyacyl-[ACP] + NADP(+) = a 3-oxoacyl-[ACP] + NADPH + H(+)</text>
        <dbReference type="Rhea" id="RHEA:17397"/>
        <dbReference type="Rhea" id="RHEA-COMP:9916"/>
        <dbReference type="Rhea" id="RHEA-COMP:9945"/>
        <dbReference type="ChEBI" id="CHEBI:15378"/>
        <dbReference type="ChEBI" id="CHEBI:57783"/>
        <dbReference type="ChEBI" id="CHEBI:58349"/>
        <dbReference type="ChEBI" id="CHEBI:78776"/>
        <dbReference type="ChEBI" id="CHEBI:78827"/>
        <dbReference type="EC" id="1.1.1.100"/>
    </reaction>
</comment>
<feature type="compositionally biased region" description="Low complexity" evidence="4">
    <location>
        <begin position="128"/>
        <end position="142"/>
    </location>
</feature>
<dbReference type="PANTHER" id="PTHR42879:SF2">
    <property type="entry name" value="3-OXOACYL-[ACYL-CARRIER-PROTEIN] REDUCTASE FABG"/>
    <property type="match status" value="1"/>
</dbReference>
<evidence type="ECO:0000313" key="5">
    <source>
        <dbReference type="EMBL" id="CAF4142237.1"/>
    </source>
</evidence>
<evidence type="ECO:0000256" key="2">
    <source>
        <dbReference type="ARBA" id="ARBA00012948"/>
    </source>
</evidence>
<dbReference type="Gene3D" id="3.40.50.720">
    <property type="entry name" value="NAD(P)-binding Rossmann-like Domain"/>
    <property type="match status" value="1"/>
</dbReference>
<dbReference type="SUPFAM" id="SSF51735">
    <property type="entry name" value="NAD(P)-binding Rossmann-fold domains"/>
    <property type="match status" value="1"/>
</dbReference>
<organism evidence="5 6">
    <name type="scientific">Rotaria sordida</name>
    <dbReference type="NCBI Taxonomy" id="392033"/>
    <lineage>
        <taxon>Eukaryota</taxon>
        <taxon>Metazoa</taxon>
        <taxon>Spiralia</taxon>
        <taxon>Gnathifera</taxon>
        <taxon>Rotifera</taxon>
        <taxon>Eurotatoria</taxon>
        <taxon>Bdelloidea</taxon>
        <taxon>Philodinida</taxon>
        <taxon>Philodinidae</taxon>
        <taxon>Rotaria</taxon>
    </lineage>
</organism>
<dbReference type="EMBL" id="CAJOBD010009807">
    <property type="protein sequence ID" value="CAF4142237.1"/>
    <property type="molecule type" value="Genomic_DNA"/>
</dbReference>
<comment type="caution">
    <text evidence="5">The sequence shown here is derived from an EMBL/GenBank/DDBJ whole genome shotgun (WGS) entry which is preliminary data.</text>
</comment>